<dbReference type="AlphaFoldDB" id="T0Z7V5"/>
<comment type="caution">
    <text evidence="2">The sequence shown here is derived from an EMBL/GenBank/DDBJ whole genome shotgun (WGS) entry which is preliminary data.</text>
</comment>
<feature type="domain" description="Transposase IS4-like" evidence="1">
    <location>
        <begin position="210"/>
        <end position="324"/>
    </location>
</feature>
<dbReference type="SUPFAM" id="SSF53098">
    <property type="entry name" value="Ribonuclease H-like"/>
    <property type="match status" value="1"/>
</dbReference>
<gene>
    <name evidence="2" type="ORF">B2A_15904</name>
</gene>
<dbReference type="GO" id="GO:0006313">
    <property type="term" value="P:DNA transposition"/>
    <property type="evidence" value="ECO:0007669"/>
    <property type="project" value="InterPro"/>
</dbReference>
<reference evidence="2" key="1">
    <citation type="submission" date="2013-08" db="EMBL/GenBank/DDBJ databases">
        <authorList>
            <person name="Mendez C."/>
            <person name="Richter M."/>
            <person name="Ferrer M."/>
            <person name="Sanchez J."/>
        </authorList>
    </citation>
    <scope>NUCLEOTIDE SEQUENCE</scope>
</reference>
<protein>
    <submittedName>
        <fullName evidence="2">Transposase (ISH3)</fullName>
    </submittedName>
</protein>
<dbReference type="InterPro" id="IPR012337">
    <property type="entry name" value="RNaseH-like_sf"/>
</dbReference>
<name>T0Z7V5_9ZZZZ</name>
<dbReference type="EMBL" id="AUZZ01011559">
    <property type="protein sequence ID" value="EQD25875.1"/>
    <property type="molecule type" value="Genomic_DNA"/>
</dbReference>
<evidence type="ECO:0000259" key="1">
    <source>
        <dbReference type="Pfam" id="PF01609"/>
    </source>
</evidence>
<feature type="non-terminal residue" evidence="2">
    <location>
        <position position="342"/>
    </location>
</feature>
<proteinExistence type="predicted"/>
<evidence type="ECO:0000313" key="2">
    <source>
        <dbReference type="EMBL" id="EQD25875.1"/>
    </source>
</evidence>
<accession>T0Z7V5</accession>
<organism evidence="2">
    <name type="scientific">mine drainage metagenome</name>
    <dbReference type="NCBI Taxonomy" id="410659"/>
    <lineage>
        <taxon>unclassified sequences</taxon>
        <taxon>metagenomes</taxon>
        <taxon>ecological metagenomes</taxon>
    </lineage>
</organism>
<dbReference type="GO" id="GO:0004803">
    <property type="term" value="F:transposase activity"/>
    <property type="evidence" value="ECO:0007669"/>
    <property type="project" value="InterPro"/>
</dbReference>
<dbReference type="GO" id="GO:0003677">
    <property type="term" value="F:DNA binding"/>
    <property type="evidence" value="ECO:0007669"/>
    <property type="project" value="InterPro"/>
</dbReference>
<dbReference type="InterPro" id="IPR002559">
    <property type="entry name" value="Transposase_11"/>
</dbReference>
<reference evidence="2" key="2">
    <citation type="journal article" date="2014" name="ISME J.">
        <title>Microbial stratification in low pH oxic and suboxic macroscopic growths along an acid mine drainage.</title>
        <authorList>
            <person name="Mendez-Garcia C."/>
            <person name="Mesa V."/>
            <person name="Sprenger R.R."/>
            <person name="Richter M."/>
            <person name="Diez M.S."/>
            <person name="Solano J."/>
            <person name="Bargiela R."/>
            <person name="Golyshina O.V."/>
            <person name="Manteca A."/>
            <person name="Ramos J.L."/>
            <person name="Gallego J.R."/>
            <person name="Llorente I."/>
            <person name="Martins Dos Santos V.A."/>
            <person name="Jensen O.N."/>
            <person name="Pelaez A.I."/>
            <person name="Sanchez J."/>
            <person name="Ferrer M."/>
        </authorList>
    </citation>
    <scope>NUCLEOTIDE SEQUENCE</scope>
</reference>
<dbReference type="Pfam" id="PF01609">
    <property type="entry name" value="DDE_Tnp_1"/>
    <property type="match status" value="1"/>
</dbReference>
<sequence length="342" mass="39119">MNTKETIPSKWNAHNAKEFFSSSLESIFSDEICVQSRYSADDIVRVIRNAITMNEYVETYVKNNPSIRTPSADTIFRRIHGIASEPGSHRRKGSVPMKSSMDQSGIDLITDLIDRIVKTGIALGAFKEPVNVAIDEHDEPYYGMDNRYLINAPFHKFRGTSRAYRFATLESIKRGERFTLSVMRKHPLDGIDNASEVDLLIRHAISLGVVINMVLMDRGYLDVGVMKRVESHNLKYIIPAKDNKKVIRFRKMEMKYSDEGFSFLVIKDNISSGKETVDTDFVHVVYYAGGKRHDFSFYTNAHVDEHNVINIAETYRSRWGIENGYQEKSDTEEKTHSPEMGL</sequence>